<name>A0A4R7HUY9_9ACTN</name>
<proteinExistence type="predicted"/>
<dbReference type="InterPro" id="IPR045063">
    <property type="entry name" value="Dynamin_N"/>
</dbReference>
<dbReference type="EMBL" id="SOAU01000001">
    <property type="protein sequence ID" value="TDT14680.1"/>
    <property type="molecule type" value="Genomic_DNA"/>
</dbReference>
<keyword evidence="4" id="KW-1185">Reference proteome</keyword>
<dbReference type="PANTHER" id="PTHR43681:SF1">
    <property type="entry name" value="SARCALUMENIN"/>
    <property type="match status" value="1"/>
</dbReference>
<dbReference type="Pfam" id="PF00350">
    <property type="entry name" value="Dynamin_N"/>
    <property type="match status" value="1"/>
</dbReference>
<dbReference type="Gene3D" id="3.40.50.300">
    <property type="entry name" value="P-loop containing nucleotide triphosphate hydrolases"/>
    <property type="match status" value="1"/>
</dbReference>
<sequence length="605" mass="64897">MSVADLDQSLAAAGELLRSAGRADLADRAQAARVRAARPNTVVCIVGEFKQGKSSLLNALIGQELCPVDDDIATATLTLVRHGEQADAVVRYVGDDEPKAERIAVDEVATYVTEHGSTSDRRIERVDVLVPSPLLADGLALVDSPGMGGLGAGHASATLSFLPFADGLVFVSDATSELTAPELDFLAIARERCPDVVIALTKTDIAPEWRRILDLDRAHLDRRDLDIPIVPVSSALRQAAFTARDRELNERSGIPELIQVLAKRVIGPAKANAATRAAGETAAMIRSTESVLRAELEALTDPAAAERLREQADAATQRLETLRGGSARWQTVLGDRITDLSSEVTHRLRGRVRETTRIIEEQIETLKTAEQWDGLAATLQSDVADTVTEAFVSIETGRGSIRAELAELLAADDVIGPSESRQFDVLDTASMWRARDIDPSESSGGRAFRTGITGLRGAQGGVLMLGVSSQFLPQAAALFIASNPVLLGAGALFGGFQLMDDRKRKLQQRRQGARTQLRSFTDEVQFEVMNEITQFLRSVQRELRDEFIALIGDLQTSWTAAAQQAQQTLAAGEQAATERAAGIRAMLERGDTLAAGLDELAGGAA</sequence>
<keyword evidence="1" id="KW-0812">Transmembrane</keyword>
<feature type="transmembrane region" description="Helical" evidence="1">
    <location>
        <begin position="475"/>
        <end position="499"/>
    </location>
</feature>
<evidence type="ECO:0000313" key="3">
    <source>
        <dbReference type="EMBL" id="TDT14680.1"/>
    </source>
</evidence>
<dbReference type="AlphaFoldDB" id="A0A4R7HUY9"/>
<feature type="domain" description="Dynamin N-terminal" evidence="2">
    <location>
        <begin position="43"/>
        <end position="187"/>
    </location>
</feature>
<keyword evidence="1" id="KW-1133">Transmembrane helix</keyword>
<comment type="caution">
    <text evidence="3">The sequence shown here is derived from an EMBL/GenBank/DDBJ whole genome shotgun (WGS) entry which is preliminary data.</text>
</comment>
<keyword evidence="1" id="KW-0472">Membrane</keyword>
<accession>A0A4R7HUY9</accession>
<dbReference type="SUPFAM" id="SSF52540">
    <property type="entry name" value="P-loop containing nucleoside triphosphate hydrolases"/>
    <property type="match status" value="1"/>
</dbReference>
<reference evidence="3 4" key="1">
    <citation type="submission" date="2019-03" db="EMBL/GenBank/DDBJ databases">
        <title>Sequencing the genomes of 1000 actinobacteria strains.</title>
        <authorList>
            <person name="Klenk H.-P."/>
        </authorList>
    </citation>
    <scope>NUCLEOTIDE SEQUENCE [LARGE SCALE GENOMIC DNA]</scope>
    <source>
        <strain evidence="3 4">DSM 18936</strain>
    </source>
</reference>
<evidence type="ECO:0000256" key="1">
    <source>
        <dbReference type="SAM" id="Phobius"/>
    </source>
</evidence>
<protein>
    <submittedName>
        <fullName evidence="3">Replication fork clamp-binding protein CrfC</fullName>
    </submittedName>
</protein>
<dbReference type="Proteomes" id="UP000294558">
    <property type="component" value="Unassembled WGS sequence"/>
</dbReference>
<dbReference type="InterPro" id="IPR027417">
    <property type="entry name" value="P-loop_NTPase"/>
</dbReference>
<evidence type="ECO:0000313" key="4">
    <source>
        <dbReference type="Proteomes" id="UP000294558"/>
    </source>
</evidence>
<dbReference type="PANTHER" id="PTHR43681">
    <property type="entry name" value="TRANSMEMBRANE GTPASE FZO"/>
    <property type="match status" value="1"/>
</dbReference>
<dbReference type="OrthoDB" id="3798616at2"/>
<gene>
    <name evidence="3" type="ORF">BDK89_0235</name>
</gene>
<dbReference type="RefSeq" id="WP_133867207.1">
    <property type="nucleotide sequence ID" value="NZ_SOAU01000001.1"/>
</dbReference>
<organism evidence="3 4">
    <name type="scientific">Ilumatobacter fluminis</name>
    <dbReference type="NCBI Taxonomy" id="467091"/>
    <lineage>
        <taxon>Bacteria</taxon>
        <taxon>Bacillati</taxon>
        <taxon>Actinomycetota</taxon>
        <taxon>Acidimicrobiia</taxon>
        <taxon>Acidimicrobiales</taxon>
        <taxon>Ilumatobacteraceae</taxon>
        <taxon>Ilumatobacter</taxon>
    </lineage>
</organism>
<evidence type="ECO:0000259" key="2">
    <source>
        <dbReference type="Pfam" id="PF00350"/>
    </source>
</evidence>
<dbReference type="InterPro" id="IPR051943">
    <property type="entry name" value="TRAFAC_Dynamin-like_GTPase"/>
</dbReference>